<evidence type="ECO:0000313" key="2">
    <source>
        <dbReference type="EMBL" id="KKA20377.1"/>
    </source>
</evidence>
<reference evidence="2 3" key="1">
    <citation type="submission" date="2015-04" db="EMBL/GenBank/DDBJ databases">
        <authorList>
            <person name="Heijne W.H."/>
            <person name="Fedorova N.D."/>
            <person name="Nierman W.C."/>
            <person name="Vollebregt A.W."/>
            <person name="Zhao Z."/>
            <person name="Wu L."/>
            <person name="Kumar M."/>
            <person name="Stam H."/>
            <person name="van den Berg M.A."/>
            <person name="Pel H.J."/>
        </authorList>
    </citation>
    <scope>NUCLEOTIDE SEQUENCE [LARGE SCALE GENOMIC DNA]</scope>
    <source>
        <strain evidence="2 3">CBS 393.64</strain>
    </source>
</reference>
<accession>A0A0F4YQ17</accession>
<dbReference type="RefSeq" id="XP_013326989.1">
    <property type="nucleotide sequence ID" value="XM_013471535.1"/>
</dbReference>
<feature type="non-terminal residue" evidence="2">
    <location>
        <position position="1"/>
    </location>
</feature>
<dbReference type="GeneID" id="25317945"/>
<gene>
    <name evidence="2" type="ORF">T310_5603</name>
</gene>
<dbReference type="OrthoDB" id="6079484at2759"/>
<feature type="region of interest" description="Disordered" evidence="1">
    <location>
        <begin position="31"/>
        <end position="71"/>
    </location>
</feature>
<organism evidence="2 3">
    <name type="scientific">Rasamsonia emersonii (strain ATCC 16479 / CBS 393.64 / IMI 116815)</name>
    <dbReference type="NCBI Taxonomy" id="1408163"/>
    <lineage>
        <taxon>Eukaryota</taxon>
        <taxon>Fungi</taxon>
        <taxon>Dikarya</taxon>
        <taxon>Ascomycota</taxon>
        <taxon>Pezizomycotina</taxon>
        <taxon>Eurotiomycetes</taxon>
        <taxon>Eurotiomycetidae</taxon>
        <taxon>Eurotiales</taxon>
        <taxon>Trichocomaceae</taxon>
        <taxon>Rasamsonia</taxon>
    </lineage>
</organism>
<dbReference type="Proteomes" id="UP000053958">
    <property type="component" value="Unassembled WGS sequence"/>
</dbReference>
<sequence length="182" mass="19919">PSGRSSISTRFTERALPVTERITSEPLVLNHAGGVENPSLSAQRLHPAGTSPNTLHREQPGPAASLGDKGLCDSKEYATTMGPLQESRQGEDNPADMVPTSMCLQPETYPITEKQLADEVRGIYAGLVMVEKKCIEIDRQQSESKEELTNAQWQALIALHRTLLHEHHDFFLASNHPAASTV</sequence>
<keyword evidence="3" id="KW-1185">Reference proteome</keyword>
<dbReference type="InterPro" id="IPR011990">
    <property type="entry name" value="TPR-like_helical_dom_sf"/>
</dbReference>
<proteinExistence type="predicted"/>
<dbReference type="EMBL" id="LASV01000265">
    <property type="protein sequence ID" value="KKA20377.1"/>
    <property type="molecule type" value="Genomic_DNA"/>
</dbReference>
<protein>
    <submittedName>
        <fullName evidence="2">Uncharacterized protein</fullName>
    </submittedName>
</protein>
<name>A0A0F4YQ17_RASE3</name>
<comment type="caution">
    <text evidence="2">The sequence shown here is derived from an EMBL/GenBank/DDBJ whole genome shotgun (WGS) entry which is preliminary data.</text>
</comment>
<evidence type="ECO:0000256" key="1">
    <source>
        <dbReference type="SAM" id="MobiDB-lite"/>
    </source>
</evidence>
<evidence type="ECO:0000313" key="3">
    <source>
        <dbReference type="Proteomes" id="UP000053958"/>
    </source>
</evidence>
<feature type="non-terminal residue" evidence="2">
    <location>
        <position position="182"/>
    </location>
</feature>
<dbReference type="STRING" id="1408163.A0A0F4YQ17"/>
<dbReference type="AlphaFoldDB" id="A0A0F4YQ17"/>
<dbReference type="SUPFAM" id="SSF48452">
    <property type="entry name" value="TPR-like"/>
    <property type="match status" value="1"/>
</dbReference>